<sequence>MRVALIAEKDAPASEPAPSAVSGLVLDEVAALADADETALPISDGQDAADVLAPQGSGAYLWSWRAPYFYCHYSDRVQHSAYVRAMEEVVDHFLHDRGLGVGKMLEERAWIPVVSRARVRLTADAHMEEIVHTVFTVQDFIKDMSYTATFDCYVRRGDRLVRTATGTIMHGYAISRGEKAGTVALLDEDTKKALTGDRA</sequence>
<organism evidence="1 2">
    <name type="scientific">Prauserella halophila</name>
    <dbReference type="NCBI Taxonomy" id="185641"/>
    <lineage>
        <taxon>Bacteria</taxon>
        <taxon>Bacillati</taxon>
        <taxon>Actinomycetota</taxon>
        <taxon>Actinomycetes</taxon>
        <taxon>Pseudonocardiales</taxon>
        <taxon>Pseudonocardiaceae</taxon>
        <taxon>Prauserella</taxon>
    </lineage>
</organism>
<dbReference type="Proteomes" id="UP001500653">
    <property type="component" value="Unassembled WGS sequence"/>
</dbReference>
<gene>
    <name evidence="1" type="ORF">GCM10009676_09650</name>
</gene>
<evidence type="ECO:0000313" key="1">
    <source>
        <dbReference type="EMBL" id="GAA1229195.1"/>
    </source>
</evidence>
<dbReference type="Gene3D" id="3.10.129.10">
    <property type="entry name" value="Hotdog Thioesterase"/>
    <property type="match status" value="1"/>
</dbReference>
<dbReference type="Pfam" id="PF13279">
    <property type="entry name" value="4HBT_2"/>
    <property type="match status" value="1"/>
</dbReference>
<protein>
    <recommendedName>
        <fullName evidence="3">Thioesterase</fullName>
    </recommendedName>
</protein>
<comment type="caution">
    <text evidence="1">The sequence shown here is derived from an EMBL/GenBank/DDBJ whole genome shotgun (WGS) entry which is preliminary data.</text>
</comment>
<evidence type="ECO:0008006" key="3">
    <source>
        <dbReference type="Google" id="ProtNLM"/>
    </source>
</evidence>
<proteinExistence type="predicted"/>
<reference evidence="2" key="1">
    <citation type="journal article" date="2019" name="Int. J. Syst. Evol. Microbiol.">
        <title>The Global Catalogue of Microorganisms (GCM) 10K type strain sequencing project: providing services to taxonomists for standard genome sequencing and annotation.</title>
        <authorList>
            <consortium name="The Broad Institute Genomics Platform"/>
            <consortium name="The Broad Institute Genome Sequencing Center for Infectious Disease"/>
            <person name="Wu L."/>
            <person name="Ma J."/>
        </authorList>
    </citation>
    <scope>NUCLEOTIDE SEQUENCE [LARGE SCALE GENOMIC DNA]</scope>
    <source>
        <strain evidence="2">JCM 13023</strain>
    </source>
</reference>
<keyword evidence="2" id="KW-1185">Reference proteome</keyword>
<dbReference type="EMBL" id="BAAALN010000003">
    <property type="protein sequence ID" value="GAA1229195.1"/>
    <property type="molecule type" value="Genomic_DNA"/>
</dbReference>
<evidence type="ECO:0000313" key="2">
    <source>
        <dbReference type="Proteomes" id="UP001500653"/>
    </source>
</evidence>
<name>A0ABP4GLM3_9PSEU</name>
<accession>A0ABP4GLM3</accession>
<dbReference type="InterPro" id="IPR029069">
    <property type="entry name" value="HotDog_dom_sf"/>
</dbReference>
<dbReference type="SUPFAM" id="SSF54637">
    <property type="entry name" value="Thioesterase/thiol ester dehydrase-isomerase"/>
    <property type="match status" value="1"/>
</dbReference>